<dbReference type="Gene3D" id="1.10.10.2220">
    <property type="match status" value="1"/>
</dbReference>
<protein>
    <submittedName>
        <fullName evidence="1">Uncharacterized protein</fullName>
    </submittedName>
</protein>
<gene>
    <name evidence="1" type="ORF">S01H4_54866</name>
</gene>
<dbReference type="EMBL" id="BART01031608">
    <property type="protein sequence ID" value="GAH16070.1"/>
    <property type="molecule type" value="Genomic_DNA"/>
</dbReference>
<feature type="non-terminal residue" evidence="1">
    <location>
        <position position="1"/>
    </location>
</feature>
<organism evidence="1">
    <name type="scientific">marine sediment metagenome</name>
    <dbReference type="NCBI Taxonomy" id="412755"/>
    <lineage>
        <taxon>unclassified sequences</taxon>
        <taxon>metagenomes</taxon>
        <taxon>ecological metagenomes</taxon>
    </lineage>
</organism>
<dbReference type="AlphaFoldDB" id="X1E6S2"/>
<reference evidence="1" key="1">
    <citation type="journal article" date="2014" name="Front. Microbiol.">
        <title>High frequency of phylogenetically diverse reductive dehalogenase-homologous genes in deep subseafloor sedimentary metagenomes.</title>
        <authorList>
            <person name="Kawai M."/>
            <person name="Futagami T."/>
            <person name="Toyoda A."/>
            <person name="Takaki Y."/>
            <person name="Nishi S."/>
            <person name="Hori S."/>
            <person name="Arai W."/>
            <person name="Tsubouchi T."/>
            <person name="Morono Y."/>
            <person name="Uchiyama I."/>
            <person name="Ito T."/>
            <person name="Fujiyama A."/>
            <person name="Inagaki F."/>
            <person name="Takami H."/>
        </authorList>
    </citation>
    <scope>NUCLEOTIDE SEQUENCE</scope>
    <source>
        <strain evidence="1">Expedition CK06-06</strain>
    </source>
</reference>
<evidence type="ECO:0000313" key="1">
    <source>
        <dbReference type="EMBL" id="GAH16070.1"/>
    </source>
</evidence>
<proteinExistence type="predicted"/>
<sequence>IAQNLGIPADSVKRVKAAMHHVILQEVGNGHLYVELDNLKAKTTKLLELDATILGQKMKNGLHELYNTNEIKLISHDNQHFVTSPQNYFSEKGCALKIQHLLEHKSKLILDTNKVYEQLRTAKGEVELNDDQQKGILVNRVQLTFSLVIKSFKKLPAPTEGN</sequence>
<name>X1E6S2_9ZZZZ</name>
<accession>X1E6S2</accession>
<comment type="caution">
    <text evidence="1">The sequence shown here is derived from an EMBL/GenBank/DDBJ whole genome shotgun (WGS) entry which is preliminary data.</text>
</comment>